<evidence type="ECO:0000313" key="1">
    <source>
        <dbReference type="EMBL" id="CAG8836800.1"/>
    </source>
</evidence>
<evidence type="ECO:0000313" key="2">
    <source>
        <dbReference type="Proteomes" id="UP000789759"/>
    </source>
</evidence>
<reference evidence="1" key="1">
    <citation type="submission" date="2021-06" db="EMBL/GenBank/DDBJ databases">
        <authorList>
            <person name="Kallberg Y."/>
            <person name="Tangrot J."/>
            <person name="Rosling A."/>
        </authorList>
    </citation>
    <scope>NUCLEOTIDE SEQUENCE</scope>
    <source>
        <strain evidence="1">FL966</strain>
    </source>
</reference>
<dbReference type="Proteomes" id="UP000789759">
    <property type="component" value="Unassembled WGS sequence"/>
</dbReference>
<organism evidence="1 2">
    <name type="scientific">Cetraspora pellucida</name>
    <dbReference type="NCBI Taxonomy" id="1433469"/>
    <lineage>
        <taxon>Eukaryota</taxon>
        <taxon>Fungi</taxon>
        <taxon>Fungi incertae sedis</taxon>
        <taxon>Mucoromycota</taxon>
        <taxon>Glomeromycotina</taxon>
        <taxon>Glomeromycetes</taxon>
        <taxon>Diversisporales</taxon>
        <taxon>Gigasporaceae</taxon>
        <taxon>Cetraspora</taxon>
    </lineage>
</organism>
<keyword evidence="2" id="KW-1185">Reference proteome</keyword>
<protein>
    <submittedName>
        <fullName evidence="1">5605_t:CDS:1</fullName>
    </submittedName>
</protein>
<dbReference type="EMBL" id="CAJVQA010079601">
    <property type="protein sequence ID" value="CAG8836800.1"/>
    <property type="molecule type" value="Genomic_DNA"/>
</dbReference>
<proteinExistence type="predicted"/>
<dbReference type="AlphaFoldDB" id="A0A9N9KJ90"/>
<feature type="non-terminal residue" evidence="1">
    <location>
        <position position="1"/>
    </location>
</feature>
<sequence>PYDHYGRSYISKEVSMRRIKQNLVPVQNFTAAPSVQNRIIGEIIVPDAPPPNAAVQHKVTEAIVKINSKIKKCQKTYNTTTDQELQENQQVVKYDSPGCLSLLFKHPDLLEQIHN</sequence>
<gene>
    <name evidence="1" type="ORF">CPELLU_LOCUS21446</name>
</gene>
<accession>A0A9N9KJ90</accession>
<comment type="caution">
    <text evidence="1">The sequence shown here is derived from an EMBL/GenBank/DDBJ whole genome shotgun (WGS) entry which is preliminary data.</text>
</comment>
<name>A0A9N9KJ90_9GLOM</name>
<dbReference type="OrthoDB" id="2473224at2759"/>
<feature type="non-terminal residue" evidence="1">
    <location>
        <position position="115"/>
    </location>
</feature>